<dbReference type="SUPFAM" id="SSF50199">
    <property type="entry name" value="Staphylococcal nuclease"/>
    <property type="match status" value="1"/>
</dbReference>
<gene>
    <name evidence="1" type="ORF">MPPM_1052</name>
</gene>
<sequence length="84" mass="8869">MQIGGGKGPITFFRIVGSNNSSLSGRASVIDGDTLEIRGERFRLEGVDTPESSQVCGDATGKDYPCGRRAALALSVKIGRGRRV</sequence>
<dbReference type="Proteomes" id="UP000218288">
    <property type="component" value="Chromosome"/>
</dbReference>
<dbReference type="InterPro" id="IPR035437">
    <property type="entry name" value="SNase_OB-fold_sf"/>
</dbReference>
<evidence type="ECO:0000313" key="1">
    <source>
        <dbReference type="EMBL" id="BAU89657.1"/>
    </source>
</evidence>
<evidence type="ECO:0000313" key="2">
    <source>
        <dbReference type="Proteomes" id="UP000218288"/>
    </source>
</evidence>
<dbReference type="EMBL" id="AP014809">
    <property type="protein sequence ID" value="BAU89657.1"/>
    <property type="molecule type" value="Genomic_DNA"/>
</dbReference>
<name>A0A160PAA8_9HYPH</name>
<accession>A0A160PAA8</accession>
<dbReference type="AlphaFoldDB" id="A0A160PAA8"/>
<proteinExistence type="predicted"/>
<reference evidence="1 2" key="1">
    <citation type="journal article" date="2016" name="Genome Announc.">
        <title>Complete Genome Sequence of Methylobacterium populi P-1M, Isolated from Pink-Pigmented Household Biofilm.</title>
        <authorList>
            <person name="Morohoshi T."/>
            <person name="Ikeda T."/>
        </authorList>
    </citation>
    <scope>NUCLEOTIDE SEQUENCE [LARGE SCALE GENOMIC DNA]</scope>
    <source>
        <strain evidence="1 2">P-1M</strain>
    </source>
</reference>
<organism evidence="1 2">
    <name type="scientific">Methylorubrum populi</name>
    <dbReference type="NCBI Taxonomy" id="223967"/>
    <lineage>
        <taxon>Bacteria</taxon>
        <taxon>Pseudomonadati</taxon>
        <taxon>Pseudomonadota</taxon>
        <taxon>Alphaproteobacteria</taxon>
        <taxon>Hyphomicrobiales</taxon>
        <taxon>Methylobacteriaceae</taxon>
        <taxon>Methylorubrum</taxon>
    </lineage>
</organism>
<protein>
    <submittedName>
        <fullName evidence="1">Nuclease-like protein</fullName>
    </submittedName>
</protein>
<dbReference type="Gene3D" id="2.40.50.90">
    <property type="match status" value="1"/>
</dbReference>